<comment type="subcellular location">
    <subcellularLocation>
        <location evidence="2">Mitochondrion outer membrane</location>
    </subcellularLocation>
</comment>
<evidence type="ECO:0000256" key="12">
    <source>
        <dbReference type="ARBA" id="ARBA00023136"/>
    </source>
</evidence>
<keyword evidence="10" id="KW-0756">Sterol biosynthesis</keyword>
<dbReference type="PRINTS" id="PR00406">
    <property type="entry name" value="CYTB5RDTASE"/>
</dbReference>
<evidence type="ECO:0000313" key="18">
    <source>
        <dbReference type="Ensembl" id="ENSEASP00005000908.1"/>
    </source>
</evidence>
<dbReference type="GO" id="GO:0016491">
    <property type="term" value="F:oxidoreductase activity"/>
    <property type="evidence" value="ECO:0007669"/>
    <property type="project" value="UniProtKB-KW"/>
</dbReference>
<keyword evidence="14" id="KW-0753">Steroid metabolism</keyword>
<dbReference type="Ensembl" id="ENSEAST00005001048.1">
    <property type="protein sequence ID" value="ENSEASP00005000908.1"/>
    <property type="gene ID" value="ENSEASG00005000784.1"/>
</dbReference>
<evidence type="ECO:0000259" key="17">
    <source>
        <dbReference type="PROSITE" id="PS51384"/>
    </source>
</evidence>
<dbReference type="InterPro" id="IPR017938">
    <property type="entry name" value="Riboflavin_synthase-like_b-brl"/>
</dbReference>
<keyword evidence="8" id="KW-0752">Steroid biosynthesis</keyword>
<dbReference type="Pfam" id="PF00970">
    <property type="entry name" value="FAD_binding_6"/>
    <property type="match status" value="1"/>
</dbReference>
<keyword evidence="6" id="KW-0496">Mitochondrion</keyword>
<evidence type="ECO:0000256" key="11">
    <source>
        <dbReference type="ARBA" id="ARBA00023098"/>
    </source>
</evidence>
<keyword evidence="13" id="KW-1207">Sterol metabolism</keyword>
<feature type="binding site" evidence="15">
    <location>
        <position position="93"/>
    </location>
    <ligand>
        <name>FAD</name>
        <dbReference type="ChEBI" id="CHEBI:57692"/>
    </ligand>
</feature>
<feature type="binding site" evidence="15">
    <location>
        <position position="127"/>
    </location>
    <ligand>
        <name>FAD</name>
        <dbReference type="ChEBI" id="CHEBI:57692"/>
    </ligand>
</feature>
<dbReference type="GO" id="GO:0016126">
    <property type="term" value="P:sterol biosynthetic process"/>
    <property type="evidence" value="ECO:0007669"/>
    <property type="project" value="UniProtKB-KW"/>
</dbReference>
<feature type="binding site" evidence="15">
    <location>
        <position position="111"/>
    </location>
    <ligand>
        <name>FAD</name>
        <dbReference type="ChEBI" id="CHEBI:57692"/>
    </ligand>
</feature>
<dbReference type="PANTHER" id="PTHR19370:SF121">
    <property type="entry name" value="NADH-CYTOCHROME B5 REDUCTASE 3"/>
    <property type="match status" value="1"/>
</dbReference>
<keyword evidence="12" id="KW-0472">Membrane</keyword>
<dbReference type="InterPro" id="IPR008333">
    <property type="entry name" value="Cbr1-like_FAD-bd_dom"/>
</dbReference>
<feature type="binding site" evidence="15">
    <location>
        <position position="94"/>
    </location>
    <ligand>
        <name>FAD</name>
        <dbReference type="ChEBI" id="CHEBI:57692"/>
    </ligand>
</feature>
<accession>A0A8C4PF56</accession>
<feature type="binding site" evidence="15">
    <location>
        <position position="109"/>
    </location>
    <ligand>
        <name>FAD</name>
        <dbReference type="ChEBI" id="CHEBI:57692"/>
    </ligand>
</feature>
<keyword evidence="9" id="KW-0560">Oxidoreductase</keyword>
<evidence type="ECO:0000256" key="14">
    <source>
        <dbReference type="ARBA" id="ARBA00023221"/>
    </source>
</evidence>
<dbReference type="Gene3D" id="2.40.30.10">
    <property type="entry name" value="Translation factors"/>
    <property type="match status" value="1"/>
</dbReference>
<reference evidence="18" key="1">
    <citation type="submission" date="2023-03" db="UniProtKB">
        <authorList>
            <consortium name="Ensembl"/>
        </authorList>
    </citation>
    <scope>IDENTIFICATION</scope>
</reference>
<keyword evidence="6" id="KW-1000">Mitochondrion outer membrane</keyword>
<dbReference type="PROSITE" id="PS51384">
    <property type="entry name" value="FAD_FR"/>
    <property type="match status" value="1"/>
</dbReference>
<evidence type="ECO:0000256" key="4">
    <source>
        <dbReference type="ARBA" id="ARBA00022516"/>
    </source>
</evidence>
<gene>
    <name evidence="18" type="primary">CYB5R3</name>
</gene>
<feature type="region of interest" description="Disordered" evidence="16">
    <location>
        <begin position="275"/>
        <end position="306"/>
    </location>
</feature>
<proteinExistence type="inferred from homology"/>
<organism evidence="18">
    <name type="scientific">Equus asinus asinus</name>
    <dbReference type="NCBI Taxonomy" id="83772"/>
    <lineage>
        <taxon>Eukaryota</taxon>
        <taxon>Metazoa</taxon>
        <taxon>Chordata</taxon>
        <taxon>Craniata</taxon>
        <taxon>Vertebrata</taxon>
        <taxon>Euteleostomi</taxon>
        <taxon>Mammalia</taxon>
        <taxon>Eutheria</taxon>
        <taxon>Laurasiatheria</taxon>
        <taxon>Perissodactyla</taxon>
        <taxon>Equidae</taxon>
        <taxon>Equus</taxon>
    </lineage>
</organism>
<evidence type="ECO:0000256" key="5">
    <source>
        <dbReference type="ARBA" id="ARBA00022630"/>
    </source>
</evidence>
<keyword evidence="5 15" id="KW-0285">Flavoprotein</keyword>
<dbReference type="CDD" id="cd06183">
    <property type="entry name" value="cyt_b5_reduct_like"/>
    <property type="match status" value="1"/>
</dbReference>
<evidence type="ECO:0000256" key="10">
    <source>
        <dbReference type="ARBA" id="ARBA00023011"/>
    </source>
</evidence>
<evidence type="ECO:0000256" key="7">
    <source>
        <dbReference type="ARBA" id="ARBA00022827"/>
    </source>
</evidence>
<evidence type="ECO:0000256" key="13">
    <source>
        <dbReference type="ARBA" id="ARBA00023166"/>
    </source>
</evidence>
<dbReference type="InterPro" id="IPR017927">
    <property type="entry name" value="FAD-bd_FR_type"/>
</dbReference>
<sequence length="306" mass="33464">MGAQLSTLGHVVLSPVWFLYSLLMKLFQRSRPAITLENPDIKYPLRLIDKEIVSHDTRRFRFALPSPQHILGLPVGQHIYLSARIDGNLVIRPYTPVSSDDDKGFVDLVIKVYFKDTHPKFPAGGKMSQYLENMKIGDTIEFRGPNGLLVYQGKGDSGWNPLGTQQAWGALAAGPDSTAVWMGPPLGEPLPLWGLSFPSCLGDKLASVEAADWLPLGARSGPQTSFVWLKTHKPKGGAGTPALQPLCCPPRLTLVFPSVFELVLVSPPSHPLPHPNWQRLSGGRQPLRPLKQGQFLQPVGPQAGPV</sequence>
<evidence type="ECO:0000256" key="2">
    <source>
        <dbReference type="ARBA" id="ARBA00004294"/>
    </source>
</evidence>
<keyword evidence="11" id="KW-0443">Lipid metabolism</keyword>
<evidence type="ECO:0000256" key="16">
    <source>
        <dbReference type="SAM" id="MobiDB-lite"/>
    </source>
</evidence>
<keyword evidence="7 15" id="KW-0274">FAD</keyword>
<evidence type="ECO:0000256" key="8">
    <source>
        <dbReference type="ARBA" id="ARBA00022955"/>
    </source>
</evidence>
<dbReference type="SUPFAM" id="SSF63380">
    <property type="entry name" value="Riboflavin synthase domain-like"/>
    <property type="match status" value="1"/>
</dbReference>
<feature type="binding site" evidence="15">
    <location>
        <position position="128"/>
    </location>
    <ligand>
        <name>FAD</name>
        <dbReference type="ChEBI" id="CHEBI:57692"/>
    </ligand>
</feature>
<dbReference type="GO" id="GO:0071949">
    <property type="term" value="F:FAD binding"/>
    <property type="evidence" value="ECO:0007669"/>
    <property type="project" value="TreeGrafter"/>
</dbReference>
<evidence type="ECO:0000256" key="1">
    <source>
        <dbReference type="ARBA" id="ARBA00001974"/>
    </source>
</evidence>
<feature type="binding site" evidence="15">
    <location>
        <position position="92"/>
    </location>
    <ligand>
        <name>FAD</name>
        <dbReference type="ChEBI" id="CHEBI:57692"/>
    </ligand>
</feature>
<evidence type="ECO:0000256" key="6">
    <source>
        <dbReference type="ARBA" id="ARBA00022787"/>
    </source>
</evidence>
<feature type="binding site" evidence="15">
    <location>
        <position position="126"/>
    </location>
    <ligand>
        <name>FAD</name>
        <dbReference type="ChEBI" id="CHEBI:57692"/>
    </ligand>
</feature>
<dbReference type="GO" id="GO:0005741">
    <property type="term" value="C:mitochondrial outer membrane"/>
    <property type="evidence" value="ECO:0007669"/>
    <property type="project" value="UniProtKB-SubCell"/>
</dbReference>
<comment type="cofactor">
    <cofactor evidence="1 15">
        <name>FAD</name>
        <dbReference type="ChEBI" id="CHEBI:57692"/>
    </cofactor>
</comment>
<dbReference type="PANTHER" id="PTHR19370">
    <property type="entry name" value="NADH-CYTOCHROME B5 REDUCTASE"/>
    <property type="match status" value="1"/>
</dbReference>
<evidence type="ECO:0000256" key="9">
    <source>
        <dbReference type="ARBA" id="ARBA00023002"/>
    </source>
</evidence>
<evidence type="ECO:0000256" key="15">
    <source>
        <dbReference type="PIRSR" id="PIRSR601834-1"/>
    </source>
</evidence>
<evidence type="ECO:0000256" key="3">
    <source>
        <dbReference type="ARBA" id="ARBA00006105"/>
    </source>
</evidence>
<keyword evidence="4" id="KW-0444">Lipid biosynthesis</keyword>
<comment type="similarity">
    <text evidence="3">Belongs to the flavoprotein pyridine nucleotide cytochrome reductase family.</text>
</comment>
<dbReference type="AlphaFoldDB" id="A0A8C4PF56"/>
<protein>
    <submittedName>
        <fullName evidence="18">Cytochrome b5 reductase 3</fullName>
    </submittedName>
</protein>
<feature type="domain" description="FAD-binding FR-type" evidence="17">
    <location>
        <begin position="40"/>
        <end position="152"/>
    </location>
</feature>
<feature type="binding site" evidence="15">
    <location>
        <position position="114"/>
    </location>
    <ligand>
        <name>FAD</name>
        <dbReference type="ChEBI" id="CHEBI:57692"/>
    </ligand>
</feature>
<name>A0A8C4PF56_EQUAS</name>
<dbReference type="InterPro" id="IPR001834">
    <property type="entry name" value="CBR-like"/>
</dbReference>
<dbReference type="FunFam" id="2.40.30.10:FF:000021">
    <property type="entry name" value="NADH-cytochrome b5 reductase"/>
    <property type="match status" value="1"/>
</dbReference>